<dbReference type="AlphaFoldDB" id="A0A0G0V916"/>
<gene>
    <name evidence="1" type="ORF">UU48_C0013G0023</name>
</gene>
<proteinExistence type="predicted"/>
<evidence type="ECO:0000313" key="2">
    <source>
        <dbReference type="Proteomes" id="UP000034746"/>
    </source>
</evidence>
<accession>A0A0G0V916</accession>
<dbReference type="Proteomes" id="UP000034746">
    <property type="component" value="Unassembled WGS sequence"/>
</dbReference>
<comment type="caution">
    <text evidence="1">The sequence shown here is derived from an EMBL/GenBank/DDBJ whole genome shotgun (WGS) entry which is preliminary data.</text>
</comment>
<evidence type="ECO:0000313" key="1">
    <source>
        <dbReference type="EMBL" id="KKR97533.1"/>
    </source>
</evidence>
<name>A0A0G0V916_9BACT</name>
<organism evidence="1 2">
    <name type="scientific">Candidatus Uhrbacteria bacterium GW2011_GWF2_41_16</name>
    <dbReference type="NCBI Taxonomy" id="1618997"/>
    <lineage>
        <taxon>Bacteria</taxon>
        <taxon>Candidatus Uhriibacteriota</taxon>
    </lineage>
</organism>
<sequence length="148" mass="17096">MDLKFPESYHQASFLFETQGTQAYASVCERCGPDVAGVLLVAHLRRQFGSMKDFPAPPECETQTNRELLLSFPHLKWEKIEQFYSAARVIERDASHGYGELVASHGRLIADTLLVDHLRWRCNWLGFKPEEYTESVNRYISENIFAIR</sequence>
<reference evidence="1 2" key="1">
    <citation type="journal article" date="2015" name="Nature">
        <title>rRNA introns, odd ribosomes, and small enigmatic genomes across a large radiation of phyla.</title>
        <authorList>
            <person name="Brown C.T."/>
            <person name="Hug L.A."/>
            <person name="Thomas B.C."/>
            <person name="Sharon I."/>
            <person name="Castelle C.J."/>
            <person name="Singh A."/>
            <person name="Wilkins M.J."/>
            <person name="Williams K.H."/>
            <person name="Banfield J.F."/>
        </authorList>
    </citation>
    <scope>NUCLEOTIDE SEQUENCE [LARGE SCALE GENOMIC DNA]</scope>
</reference>
<dbReference type="EMBL" id="LCAU01000013">
    <property type="protein sequence ID" value="KKR97533.1"/>
    <property type="molecule type" value="Genomic_DNA"/>
</dbReference>
<protein>
    <submittedName>
        <fullName evidence="1">Uncharacterized protein</fullName>
    </submittedName>
</protein>